<name>A0A368H6T5_ANCCA</name>
<dbReference type="Proteomes" id="UP000252519">
    <property type="component" value="Unassembled WGS sequence"/>
</dbReference>
<dbReference type="EMBL" id="JOJR01000018">
    <property type="protein sequence ID" value="RCN50975.1"/>
    <property type="molecule type" value="Genomic_DNA"/>
</dbReference>
<proteinExistence type="predicted"/>
<gene>
    <name evidence="1" type="ORF">ANCCAN_02988</name>
</gene>
<reference evidence="1 2" key="1">
    <citation type="submission" date="2014-10" db="EMBL/GenBank/DDBJ databases">
        <title>Draft genome of the hookworm Ancylostoma caninum.</title>
        <authorList>
            <person name="Mitreva M."/>
        </authorList>
    </citation>
    <scope>NUCLEOTIDE SEQUENCE [LARGE SCALE GENOMIC DNA]</scope>
    <source>
        <strain evidence="1 2">Baltimore</strain>
    </source>
</reference>
<dbReference type="AlphaFoldDB" id="A0A368H6T5"/>
<organism evidence="1 2">
    <name type="scientific">Ancylostoma caninum</name>
    <name type="common">Dog hookworm</name>
    <dbReference type="NCBI Taxonomy" id="29170"/>
    <lineage>
        <taxon>Eukaryota</taxon>
        <taxon>Metazoa</taxon>
        <taxon>Ecdysozoa</taxon>
        <taxon>Nematoda</taxon>
        <taxon>Chromadorea</taxon>
        <taxon>Rhabditida</taxon>
        <taxon>Rhabditina</taxon>
        <taxon>Rhabditomorpha</taxon>
        <taxon>Strongyloidea</taxon>
        <taxon>Ancylostomatidae</taxon>
        <taxon>Ancylostomatinae</taxon>
        <taxon>Ancylostoma</taxon>
    </lineage>
</organism>
<protein>
    <submittedName>
        <fullName evidence="1">Uncharacterized protein</fullName>
    </submittedName>
</protein>
<evidence type="ECO:0000313" key="2">
    <source>
        <dbReference type="Proteomes" id="UP000252519"/>
    </source>
</evidence>
<accession>A0A368H6T5</accession>
<comment type="caution">
    <text evidence="1">The sequence shown here is derived from an EMBL/GenBank/DDBJ whole genome shotgun (WGS) entry which is preliminary data.</text>
</comment>
<keyword evidence="2" id="KW-1185">Reference proteome</keyword>
<evidence type="ECO:0000313" key="1">
    <source>
        <dbReference type="EMBL" id="RCN50975.1"/>
    </source>
</evidence>
<sequence length="114" mass="13939">MRLYVRIAKHCRRTNRRIHPWLYEGRAHQRFQRDHCELVPMDAAGLMPTVQEERTLQTRRRSSRRVDDRRVHVLRGLLQRKHCRNIVHLADFNKHTHFHTAPLLTRFRNLYSLL</sequence>